<proteinExistence type="inferred from homology"/>
<protein>
    <submittedName>
        <fullName evidence="5">Hemolysin</fullName>
    </submittedName>
</protein>
<evidence type="ECO:0000256" key="3">
    <source>
        <dbReference type="PROSITE-ProRule" id="PRU00182"/>
    </source>
</evidence>
<organism evidence="5 6">
    <name type="scientific">Brachybacterium phenoliresistens</name>
    <dbReference type="NCBI Taxonomy" id="396014"/>
    <lineage>
        <taxon>Bacteria</taxon>
        <taxon>Bacillati</taxon>
        <taxon>Actinomycetota</taxon>
        <taxon>Actinomycetes</taxon>
        <taxon>Micrococcales</taxon>
        <taxon>Dermabacteraceae</taxon>
        <taxon>Brachybacterium</taxon>
    </lineage>
</organism>
<reference evidence="5 6" key="1">
    <citation type="submission" date="2014-02" db="EMBL/GenBank/DDBJ databases">
        <title>Genome sequence of Brachybacterium phenoliresistens strain W13A50.</title>
        <authorList>
            <person name="Wang X."/>
        </authorList>
    </citation>
    <scope>NUCLEOTIDE SEQUENCE [LARGE SCALE GENOMIC DNA]</scope>
    <source>
        <strain evidence="5 6">W13A50</strain>
    </source>
</reference>
<dbReference type="OrthoDB" id="9784736at2"/>
<dbReference type="GO" id="GO:0032259">
    <property type="term" value="P:methylation"/>
    <property type="evidence" value="ECO:0007669"/>
    <property type="project" value="InterPro"/>
</dbReference>
<name>Z9JYT7_9MICO</name>
<dbReference type="InterPro" id="IPR002877">
    <property type="entry name" value="RNA_MeTrfase_FtsJ_dom"/>
</dbReference>
<dbReference type="CDD" id="cd02440">
    <property type="entry name" value="AdoMet_MTases"/>
    <property type="match status" value="1"/>
</dbReference>
<dbReference type="GO" id="GO:0003723">
    <property type="term" value="F:RNA binding"/>
    <property type="evidence" value="ECO:0007669"/>
    <property type="project" value="UniProtKB-KW"/>
</dbReference>
<keyword evidence="6" id="KW-1185">Reference proteome</keyword>
<dbReference type="SUPFAM" id="SSF53335">
    <property type="entry name" value="S-adenosyl-L-methionine-dependent methyltransferases"/>
    <property type="match status" value="1"/>
</dbReference>
<dbReference type="SMART" id="SM00363">
    <property type="entry name" value="S4"/>
    <property type="match status" value="1"/>
</dbReference>
<dbReference type="InterPro" id="IPR002942">
    <property type="entry name" value="S4_RNA-bd"/>
</dbReference>
<dbReference type="AlphaFoldDB" id="Z9JYT7"/>
<dbReference type="Proteomes" id="UP000023067">
    <property type="component" value="Unassembled WGS sequence"/>
</dbReference>
<dbReference type="GO" id="GO:0008168">
    <property type="term" value="F:methyltransferase activity"/>
    <property type="evidence" value="ECO:0007669"/>
    <property type="project" value="InterPro"/>
</dbReference>
<sequence length="281" mass="29614">MSPRRLDVALHEDGHARSRTHARRIVEEGRALVDGRAATKPSLPVPEGALVEVIDVPDGVEYASRAAHKLAGALAGAGVQVAGRLCLDAGASTGGFTDVLLRRGARRVIAVDIGHDQLAPHLREDARVDVRDGTSIRGLRPEAVDGPVDLLVADLSFISLRTVIADLAGLVSADGELLVMVKPQFEVGRARLPRSGVVVSAEHRVDALRGVVEAAAETGLELRGAGMSALPGQDGNREYFLHLRPAPVAAPVSPAAYDMIDQAVRHPSAPRTTPEGGERTR</sequence>
<dbReference type="Gene3D" id="3.40.50.150">
    <property type="entry name" value="Vaccinia Virus protein VP39"/>
    <property type="match status" value="1"/>
</dbReference>
<accession>Z9JYT7</accession>
<evidence type="ECO:0000256" key="2">
    <source>
        <dbReference type="ARBA" id="ARBA00029460"/>
    </source>
</evidence>
<dbReference type="PIRSF" id="PIRSF005578">
    <property type="entry name" value="TlyA"/>
    <property type="match status" value="1"/>
</dbReference>
<dbReference type="EMBL" id="JDYK01000002">
    <property type="protein sequence ID" value="EWS82957.1"/>
    <property type="molecule type" value="Genomic_DNA"/>
</dbReference>
<keyword evidence="1 3" id="KW-0694">RNA-binding</keyword>
<dbReference type="PATRIC" id="fig|396014.3.peg.601"/>
<evidence type="ECO:0000256" key="1">
    <source>
        <dbReference type="ARBA" id="ARBA00022884"/>
    </source>
</evidence>
<dbReference type="CDD" id="cd00165">
    <property type="entry name" value="S4"/>
    <property type="match status" value="1"/>
</dbReference>
<evidence type="ECO:0000313" key="6">
    <source>
        <dbReference type="Proteomes" id="UP000023067"/>
    </source>
</evidence>
<dbReference type="HOGENOM" id="CLU_058015_1_0_11"/>
<dbReference type="PROSITE" id="PS50889">
    <property type="entry name" value="S4"/>
    <property type="match status" value="1"/>
</dbReference>
<dbReference type="InterPro" id="IPR047048">
    <property type="entry name" value="TlyA"/>
</dbReference>
<dbReference type="SUPFAM" id="SSF55174">
    <property type="entry name" value="Alpha-L RNA-binding motif"/>
    <property type="match status" value="1"/>
</dbReference>
<gene>
    <name evidence="5" type="ORF">BF93_08070</name>
</gene>
<dbReference type="Gene3D" id="3.10.290.10">
    <property type="entry name" value="RNA-binding S4 domain"/>
    <property type="match status" value="1"/>
</dbReference>
<evidence type="ECO:0000259" key="4">
    <source>
        <dbReference type="SMART" id="SM00363"/>
    </source>
</evidence>
<comment type="caution">
    <text evidence="5">The sequence shown here is derived from an EMBL/GenBank/DDBJ whole genome shotgun (WGS) entry which is preliminary data.</text>
</comment>
<dbReference type="RefSeq" id="WP_051486442.1">
    <property type="nucleotide sequence ID" value="NZ_BAAAOW010000001.1"/>
</dbReference>
<dbReference type="Pfam" id="PF01479">
    <property type="entry name" value="S4"/>
    <property type="match status" value="1"/>
</dbReference>
<dbReference type="Pfam" id="PF01728">
    <property type="entry name" value="FtsJ"/>
    <property type="match status" value="1"/>
</dbReference>
<dbReference type="InterPro" id="IPR036986">
    <property type="entry name" value="S4_RNA-bd_sf"/>
</dbReference>
<comment type="similarity">
    <text evidence="2">Belongs to the TlyA family.</text>
</comment>
<dbReference type="eggNOG" id="COG1189">
    <property type="taxonomic scope" value="Bacteria"/>
</dbReference>
<dbReference type="PANTHER" id="PTHR32319">
    <property type="entry name" value="BACTERIAL HEMOLYSIN-LIKE PROTEIN"/>
    <property type="match status" value="1"/>
</dbReference>
<dbReference type="STRING" id="396014.BF93_08070"/>
<evidence type="ECO:0000313" key="5">
    <source>
        <dbReference type="EMBL" id="EWS82957.1"/>
    </source>
</evidence>
<feature type="domain" description="RNA-binding S4" evidence="4">
    <location>
        <begin position="4"/>
        <end position="71"/>
    </location>
</feature>
<dbReference type="InterPro" id="IPR029063">
    <property type="entry name" value="SAM-dependent_MTases_sf"/>
</dbReference>
<dbReference type="InterPro" id="IPR004538">
    <property type="entry name" value="Hemolysin_A/TlyA"/>
</dbReference>
<dbReference type="PANTHER" id="PTHR32319:SF0">
    <property type="entry name" value="BACTERIAL HEMOLYSIN-LIKE PROTEIN"/>
    <property type="match status" value="1"/>
</dbReference>